<dbReference type="SMART" id="SM00701">
    <property type="entry name" value="PGRP"/>
    <property type="match status" value="1"/>
</dbReference>
<reference evidence="3" key="1">
    <citation type="submission" date="2021-07" db="EMBL/GenBank/DDBJ databases">
        <title>Roseobacter insulae sp. nov., isolated from a tidal flat.</title>
        <authorList>
            <person name="Park S."/>
            <person name="Yoon J.-H."/>
        </authorList>
    </citation>
    <scope>NUCLEOTIDE SEQUENCE</scope>
    <source>
        <strain evidence="3">YSTF-M11</strain>
    </source>
</reference>
<keyword evidence="3" id="KW-0378">Hydrolase</keyword>
<evidence type="ECO:0000256" key="1">
    <source>
        <dbReference type="ARBA" id="ARBA00007553"/>
    </source>
</evidence>
<dbReference type="Proteomes" id="UP001138661">
    <property type="component" value="Unassembled WGS sequence"/>
</dbReference>
<dbReference type="InterPro" id="IPR002502">
    <property type="entry name" value="Amidase_domain"/>
</dbReference>
<evidence type="ECO:0000313" key="4">
    <source>
        <dbReference type="Proteomes" id="UP001138661"/>
    </source>
</evidence>
<dbReference type="Pfam" id="PF01510">
    <property type="entry name" value="Amidase_2"/>
    <property type="match status" value="1"/>
</dbReference>
<accession>A0A9X1FUV2</accession>
<keyword evidence="4" id="KW-1185">Reference proteome</keyword>
<dbReference type="EC" id="3.5.1.28" evidence="3"/>
<sequence length="208" mass="23470">MARFEIVPHLNFFSRKEWVTNTVLPRLGGRVDRSDRTHVFIHHTVTPDSDSTPNIWENEEETFARMRQLQVIRPELGLDVAYNFVAFIMANGDLNICEGRGEDRTGAHTKGHNTRAIAVSFAGNFEDLSVDGADLKGKMKLLSYFLGWLKFDPSHPDYGQFREMKNLGSLAPSGRKVFAHGDVKATACPGRKIVRHLDEVDFLDPKDA</sequence>
<gene>
    <name evidence="3" type="ORF">KX928_08425</name>
</gene>
<dbReference type="PANTHER" id="PTHR11022:SF41">
    <property type="entry name" value="PEPTIDOGLYCAN-RECOGNITION PROTEIN LC-RELATED"/>
    <property type="match status" value="1"/>
</dbReference>
<evidence type="ECO:0000313" key="3">
    <source>
        <dbReference type="EMBL" id="MBW4707809.1"/>
    </source>
</evidence>
<organism evidence="3 4">
    <name type="scientific">Roseobacter insulae</name>
    <dbReference type="NCBI Taxonomy" id="2859783"/>
    <lineage>
        <taxon>Bacteria</taxon>
        <taxon>Pseudomonadati</taxon>
        <taxon>Pseudomonadota</taxon>
        <taxon>Alphaproteobacteria</taxon>
        <taxon>Rhodobacterales</taxon>
        <taxon>Roseobacteraceae</taxon>
        <taxon>Roseobacter</taxon>
    </lineage>
</organism>
<comment type="similarity">
    <text evidence="1">Belongs to the N-acetylmuramoyl-L-alanine amidase 2 family.</text>
</comment>
<dbReference type="PANTHER" id="PTHR11022">
    <property type="entry name" value="PEPTIDOGLYCAN RECOGNITION PROTEIN"/>
    <property type="match status" value="1"/>
</dbReference>
<dbReference type="InterPro" id="IPR015510">
    <property type="entry name" value="PGRP"/>
</dbReference>
<comment type="caution">
    <text evidence="3">The sequence shown here is derived from an EMBL/GenBank/DDBJ whole genome shotgun (WGS) entry which is preliminary data.</text>
</comment>
<dbReference type="InterPro" id="IPR006619">
    <property type="entry name" value="PGRP_domain_met/bac"/>
</dbReference>
<feature type="domain" description="Peptidoglycan recognition protein family" evidence="2">
    <location>
        <begin position="10"/>
        <end position="159"/>
    </location>
</feature>
<dbReference type="GO" id="GO:0008745">
    <property type="term" value="F:N-acetylmuramoyl-L-alanine amidase activity"/>
    <property type="evidence" value="ECO:0007669"/>
    <property type="project" value="UniProtKB-EC"/>
</dbReference>
<dbReference type="EMBL" id="JAHXDN010000002">
    <property type="protein sequence ID" value="MBW4707809.1"/>
    <property type="molecule type" value="Genomic_DNA"/>
</dbReference>
<protein>
    <submittedName>
        <fullName evidence="3">N-acetylmuramoyl-L-alanine amidase</fullName>
        <ecNumber evidence="3">3.5.1.28</ecNumber>
    </submittedName>
</protein>
<dbReference type="GO" id="GO:0009253">
    <property type="term" value="P:peptidoglycan catabolic process"/>
    <property type="evidence" value="ECO:0007669"/>
    <property type="project" value="InterPro"/>
</dbReference>
<evidence type="ECO:0000259" key="2">
    <source>
        <dbReference type="SMART" id="SM00701"/>
    </source>
</evidence>
<dbReference type="CDD" id="cd06583">
    <property type="entry name" value="PGRP"/>
    <property type="match status" value="1"/>
</dbReference>
<dbReference type="AlphaFoldDB" id="A0A9X1FUV2"/>
<dbReference type="RefSeq" id="WP_219500965.1">
    <property type="nucleotide sequence ID" value="NZ_JAHXDN010000002.1"/>
</dbReference>
<proteinExistence type="inferred from homology"/>
<dbReference type="GO" id="GO:0008270">
    <property type="term" value="F:zinc ion binding"/>
    <property type="evidence" value="ECO:0007669"/>
    <property type="project" value="InterPro"/>
</dbReference>
<name>A0A9X1FUV2_9RHOB</name>